<evidence type="ECO:0000313" key="3">
    <source>
        <dbReference type="Proteomes" id="UP001372338"/>
    </source>
</evidence>
<gene>
    <name evidence="2" type="ORF">RIF29_18787</name>
</gene>
<feature type="signal peptide" evidence="1">
    <location>
        <begin position="1"/>
        <end position="20"/>
    </location>
</feature>
<organism evidence="2 3">
    <name type="scientific">Crotalaria pallida</name>
    <name type="common">Smooth rattlebox</name>
    <name type="synonym">Crotalaria striata</name>
    <dbReference type="NCBI Taxonomy" id="3830"/>
    <lineage>
        <taxon>Eukaryota</taxon>
        <taxon>Viridiplantae</taxon>
        <taxon>Streptophyta</taxon>
        <taxon>Embryophyta</taxon>
        <taxon>Tracheophyta</taxon>
        <taxon>Spermatophyta</taxon>
        <taxon>Magnoliopsida</taxon>
        <taxon>eudicotyledons</taxon>
        <taxon>Gunneridae</taxon>
        <taxon>Pentapetalae</taxon>
        <taxon>rosids</taxon>
        <taxon>fabids</taxon>
        <taxon>Fabales</taxon>
        <taxon>Fabaceae</taxon>
        <taxon>Papilionoideae</taxon>
        <taxon>50 kb inversion clade</taxon>
        <taxon>genistoids sensu lato</taxon>
        <taxon>core genistoids</taxon>
        <taxon>Crotalarieae</taxon>
        <taxon>Crotalaria</taxon>
    </lineage>
</organism>
<dbReference type="AlphaFoldDB" id="A0AAN9EY80"/>
<dbReference type="EMBL" id="JAYWIO010000004">
    <property type="protein sequence ID" value="KAK7266147.1"/>
    <property type="molecule type" value="Genomic_DNA"/>
</dbReference>
<proteinExistence type="predicted"/>
<protein>
    <submittedName>
        <fullName evidence="2">Uncharacterized protein</fullName>
    </submittedName>
</protein>
<name>A0AAN9EY80_CROPI</name>
<evidence type="ECO:0000313" key="2">
    <source>
        <dbReference type="EMBL" id="KAK7266147.1"/>
    </source>
</evidence>
<feature type="chain" id="PRO_5042903723" evidence="1">
    <location>
        <begin position="21"/>
        <end position="113"/>
    </location>
</feature>
<dbReference type="Proteomes" id="UP001372338">
    <property type="component" value="Unassembled WGS sequence"/>
</dbReference>
<sequence length="113" mass="12472">MPLGLFRFLLTGIPDEVIWAACTDGTYSISSRYKWPLCDSNDSAPSQSCSWIWRIKVPEKLQEAAILLFEAKKGTMWWTWLRRKGGSGFSASSTAEEVTHGIDATGLTAIVTG</sequence>
<reference evidence="2 3" key="1">
    <citation type="submission" date="2024-01" db="EMBL/GenBank/DDBJ databases">
        <title>The genomes of 5 underutilized Papilionoideae crops provide insights into root nodulation and disease resistanc.</title>
        <authorList>
            <person name="Yuan L."/>
        </authorList>
    </citation>
    <scope>NUCLEOTIDE SEQUENCE [LARGE SCALE GENOMIC DNA]</scope>
    <source>
        <strain evidence="2">ZHUSHIDOU_FW_LH</strain>
        <tissue evidence="2">Leaf</tissue>
    </source>
</reference>
<comment type="caution">
    <text evidence="2">The sequence shown here is derived from an EMBL/GenBank/DDBJ whole genome shotgun (WGS) entry which is preliminary data.</text>
</comment>
<keyword evidence="1" id="KW-0732">Signal</keyword>
<accession>A0AAN9EY80</accession>
<evidence type="ECO:0000256" key="1">
    <source>
        <dbReference type="SAM" id="SignalP"/>
    </source>
</evidence>
<keyword evidence="3" id="KW-1185">Reference proteome</keyword>